<reference evidence="1" key="2">
    <citation type="submission" date="2011-02" db="EMBL/GenBank/DDBJ databases">
        <authorList>
            <person name="MacLean D."/>
        </authorList>
    </citation>
    <scope>NUCLEOTIDE SEQUENCE</scope>
</reference>
<protein>
    <submittedName>
        <fullName evidence="1">AlNc14C19G2007 protein</fullName>
    </submittedName>
</protein>
<dbReference type="HOGENOM" id="CLU_2113489_0_0_1"/>
<sequence length="115" mass="13710">MDGANQRHEQFCKLWNHKNSSRAFLPIHSADPNLEFVIKRSLFEIYMEPVCNLMEPQNERIKLEFRGDTRRGFWEEVSVEAMNSSNIHKRRLRSFLYCNQCTYAEASEVRNFSSF</sequence>
<dbReference type="EMBL" id="FR824064">
    <property type="protein sequence ID" value="CCA16227.1"/>
    <property type="molecule type" value="Genomic_DNA"/>
</dbReference>
<accession>F0W536</accession>
<reference evidence="1" key="1">
    <citation type="journal article" date="2011" name="PLoS Biol.">
        <title>Gene gain and loss during evolution of obligate parasitism in the white rust pathogen of Arabidopsis thaliana.</title>
        <authorList>
            <person name="Kemen E."/>
            <person name="Gardiner A."/>
            <person name="Schultz-Larsen T."/>
            <person name="Kemen A.C."/>
            <person name="Balmuth A.L."/>
            <person name="Robert-Seilaniantz A."/>
            <person name="Bailey K."/>
            <person name="Holub E."/>
            <person name="Studholme D.J."/>
            <person name="Maclean D."/>
            <person name="Jones J.D."/>
        </authorList>
    </citation>
    <scope>NUCLEOTIDE SEQUENCE</scope>
</reference>
<name>F0W536_9STRA</name>
<proteinExistence type="predicted"/>
<dbReference type="AlphaFoldDB" id="F0W536"/>
<organism evidence="1">
    <name type="scientific">Albugo laibachii Nc14</name>
    <dbReference type="NCBI Taxonomy" id="890382"/>
    <lineage>
        <taxon>Eukaryota</taxon>
        <taxon>Sar</taxon>
        <taxon>Stramenopiles</taxon>
        <taxon>Oomycota</taxon>
        <taxon>Peronosporomycetes</taxon>
        <taxon>Albuginales</taxon>
        <taxon>Albuginaceae</taxon>
        <taxon>Albugo</taxon>
    </lineage>
</organism>
<evidence type="ECO:0000313" key="1">
    <source>
        <dbReference type="EMBL" id="CCA16227.1"/>
    </source>
</evidence>
<gene>
    <name evidence="1" type="primary">AlNc14C19G2007</name>
    <name evidence="1" type="ORF">ALNC14_023700</name>
</gene>